<accession>A0ACB1B4V5</accession>
<dbReference type="Proteomes" id="UP001497535">
    <property type="component" value="Unassembled WGS sequence"/>
</dbReference>
<evidence type="ECO:0000313" key="2">
    <source>
        <dbReference type="Proteomes" id="UP001497535"/>
    </source>
</evidence>
<keyword evidence="2" id="KW-1185">Reference proteome</keyword>
<reference evidence="1" key="1">
    <citation type="submission" date="2023-11" db="EMBL/GenBank/DDBJ databases">
        <authorList>
            <person name="Poullet M."/>
        </authorList>
    </citation>
    <scope>NUCLEOTIDE SEQUENCE</scope>
    <source>
        <strain evidence="1">E1834</strain>
    </source>
</reference>
<protein>
    <submittedName>
        <fullName evidence="1">Uncharacterized protein</fullName>
    </submittedName>
</protein>
<comment type="caution">
    <text evidence="1">The sequence shown here is derived from an EMBL/GenBank/DDBJ whole genome shotgun (WGS) entry which is preliminary data.</text>
</comment>
<proteinExistence type="predicted"/>
<evidence type="ECO:0000313" key="1">
    <source>
        <dbReference type="EMBL" id="CAK5121939.1"/>
    </source>
</evidence>
<gene>
    <name evidence="1" type="ORF">MENTE1834_LOCUS47142</name>
</gene>
<dbReference type="EMBL" id="CAVMJV010000185">
    <property type="protein sequence ID" value="CAK5121939.1"/>
    <property type="molecule type" value="Genomic_DNA"/>
</dbReference>
<organism evidence="1 2">
    <name type="scientific">Meloidogyne enterolobii</name>
    <name type="common">Root-knot nematode worm</name>
    <name type="synonym">Meloidogyne mayaguensis</name>
    <dbReference type="NCBI Taxonomy" id="390850"/>
    <lineage>
        <taxon>Eukaryota</taxon>
        <taxon>Metazoa</taxon>
        <taxon>Ecdysozoa</taxon>
        <taxon>Nematoda</taxon>
        <taxon>Chromadorea</taxon>
        <taxon>Rhabditida</taxon>
        <taxon>Tylenchina</taxon>
        <taxon>Tylenchomorpha</taxon>
        <taxon>Tylenchoidea</taxon>
        <taxon>Meloidogynidae</taxon>
        <taxon>Meloidogyninae</taxon>
        <taxon>Meloidogyne</taxon>
    </lineage>
</organism>
<name>A0ACB1B4V5_MELEN</name>
<sequence>MKSFFRNRAHSVVGTGNYMAPEVIQRTGHTQLCDWWSVGVILYEMVFGRPPFMSRVDDPAETQYMIVHWYRFLDLKNPMGARLSRQCIECIARLCCDQGIRLGHRQGAKDIKEHVWFKGIDFLNLRNITPEHVPRVRHPEDTSNFDTFEVCRTDEEEDDEDNEINRINEDKNIKQMTAITPSNVLRENKENGKKHSSNIQQQLPPNFIDFTFRHFFSDGIGGSTSGKFIFV</sequence>